<dbReference type="RefSeq" id="WP_229121205.1">
    <property type="nucleotide sequence ID" value="NZ_CP064791.1"/>
</dbReference>
<keyword evidence="1" id="KW-1133">Transmembrane helix</keyword>
<gene>
    <name evidence="2" type="ORF">HSEST_2448</name>
</gene>
<dbReference type="Proteomes" id="UP000663292">
    <property type="component" value="Chromosome"/>
</dbReference>
<name>A0A897NT20_9EURY</name>
<dbReference type="GeneID" id="68859082"/>
<evidence type="ECO:0000313" key="3">
    <source>
        <dbReference type="Proteomes" id="UP000663292"/>
    </source>
</evidence>
<keyword evidence="3" id="KW-1185">Reference proteome</keyword>
<accession>A0A897NT20</accession>
<feature type="transmembrane region" description="Helical" evidence="1">
    <location>
        <begin position="9"/>
        <end position="28"/>
    </location>
</feature>
<organism evidence="2 3">
    <name type="scientific">Halapricum desulfuricans</name>
    <dbReference type="NCBI Taxonomy" id="2841257"/>
    <lineage>
        <taxon>Archaea</taxon>
        <taxon>Methanobacteriati</taxon>
        <taxon>Methanobacteriota</taxon>
        <taxon>Stenosarchaea group</taxon>
        <taxon>Halobacteria</taxon>
        <taxon>Halobacteriales</taxon>
        <taxon>Haloarculaceae</taxon>
        <taxon>Halapricum</taxon>
    </lineage>
</organism>
<sequence>MEYNTIDRVLLGASSGLVLFSVVVLGVLEILAGKPYSPVEITNEAGEVVATPAIDPTIRTGLVLLGLAVLLVWFGYRALVPADAGTSESIHSREQTAD</sequence>
<protein>
    <submittedName>
        <fullName evidence="2">Putative membrane protein</fullName>
    </submittedName>
</protein>
<evidence type="ECO:0000256" key="1">
    <source>
        <dbReference type="SAM" id="Phobius"/>
    </source>
</evidence>
<dbReference type="AlphaFoldDB" id="A0A897NT20"/>
<feature type="transmembrane region" description="Helical" evidence="1">
    <location>
        <begin position="58"/>
        <end position="76"/>
    </location>
</feature>
<evidence type="ECO:0000313" key="2">
    <source>
        <dbReference type="EMBL" id="QSG15958.1"/>
    </source>
</evidence>
<keyword evidence="1" id="KW-0812">Transmembrane</keyword>
<reference evidence="2 3" key="1">
    <citation type="submission" date="2020-11" db="EMBL/GenBank/DDBJ databases">
        <title>Carbohydrate-dependent, anaerobic sulfur respiration: A novel catabolism in halophilic archaea.</title>
        <authorList>
            <person name="Sorokin D.Y."/>
            <person name="Messina E."/>
            <person name="Smedile F."/>
            <person name="La Cono V."/>
            <person name="Hallsworth J.E."/>
            <person name="Yakimov M.M."/>
        </authorList>
    </citation>
    <scope>NUCLEOTIDE SEQUENCE [LARGE SCALE GENOMIC DNA]</scope>
    <source>
        <strain evidence="2 3">HSR-Est</strain>
    </source>
</reference>
<keyword evidence="1" id="KW-0472">Membrane</keyword>
<dbReference type="EMBL" id="CP064791">
    <property type="protein sequence ID" value="QSG15958.1"/>
    <property type="molecule type" value="Genomic_DNA"/>
</dbReference>
<proteinExistence type="predicted"/>